<feature type="region of interest" description="Disordered" evidence="1">
    <location>
        <begin position="57"/>
        <end position="94"/>
    </location>
</feature>
<name>A0AAV2FDS7_9ROSI</name>
<organism evidence="2 3">
    <name type="scientific">Linum trigynum</name>
    <dbReference type="NCBI Taxonomy" id="586398"/>
    <lineage>
        <taxon>Eukaryota</taxon>
        <taxon>Viridiplantae</taxon>
        <taxon>Streptophyta</taxon>
        <taxon>Embryophyta</taxon>
        <taxon>Tracheophyta</taxon>
        <taxon>Spermatophyta</taxon>
        <taxon>Magnoliopsida</taxon>
        <taxon>eudicotyledons</taxon>
        <taxon>Gunneridae</taxon>
        <taxon>Pentapetalae</taxon>
        <taxon>rosids</taxon>
        <taxon>fabids</taxon>
        <taxon>Malpighiales</taxon>
        <taxon>Linaceae</taxon>
        <taxon>Linum</taxon>
    </lineage>
</organism>
<reference evidence="2 3" key="1">
    <citation type="submission" date="2024-04" db="EMBL/GenBank/DDBJ databases">
        <authorList>
            <person name="Fracassetti M."/>
        </authorList>
    </citation>
    <scope>NUCLEOTIDE SEQUENCE [LARGE SCALE GENOMIC DNA]</scope>
</reference>
<proteinExistence type="predicted"/>
<dbReference type="EMBL" id="OZ034819">
    <property type="protein sequence ID" value="CAL1395873.1"/>
    <property type="molecule type" value="Genomic_DNA"/>
</dbReference>
<accession>A0AAV2FDS7</accession>
<protein>
    <submittedName>
        <fullName evidence="2">Uncharacterized protein</fullName>
    </submittedName>
</protein>
<feature type="compositionally biased region" description="Basic and acidic residues" evidence="1">
    <location>
        <begin position="74"/>
        <end position="86"/>
    </location>
</feature>
<dbReference type="AlphaFoldDB" id="A0AAV2FDS7"/>
<gene>
    <name evidence="2" type="ORF">LTRI10_LOCUS36273</name>
</gene>
<feature type="region of interest" description="Disordered" evidence="1">
    <location>
        <begin position="1"/>
        <end position="27"/>
    </location>
</feature>
<evidence type="ECO:0000313" key="2">
    <source>
        <dbReference type="EMBL" id="CAL1395873.1"/>
    </source>
</evidence>
<evidence type="ECO:0000313" key="3">
    <source>
        <dbReference type="Proteomes" id="UP001497516"/>
    </source>
</evidence>
<sequence length="183" mass="19901">MSLTGRPPDLQPSSIHPDNPSAKAITSTPLPLNFKSALTGPNNTNIQVVVVPTLQLSGKENHDPTSIRQHYRKKTEGKPLTQEKKRGLSLKPSKKSVIVPSTARRELKWELSRNVKNPSFPITIQAIEALFTNNPNLATLATQPAIGNNDECMDKETVSRDISGIPGIIASQQAPILNETSPN</sequence>
<keyword evidence="3" id="KW-1185">Reference proteome</keyword>
<evidence type="ECO:0000256" key="1">
    <source>
        <dbReference type="SAM" id="MobiDB-lite"/>
    </source>
</evidence>
<dbReference type="Proteomes" id="UP001497516">
    <property type="component" value="Chromosome 6"/>
</dbReference>